<accession>A0A839UH09</accession>
<comment type="caution">
    <text evidence="1">The sequence shown here is derived from an EMBL/GenBank/DDBJ whole genome shotgun (WGS) entry which is preliminary data.</text>
</comment>
<name>A0A839UH09_9HYPH</name>
<dbReference type="Proteomes" id="UP000554520">
    <property type="component" value="Unassembled WGS sequence"/>
</dbReference>
<keyword evidence="2" id="KW-1185">Reference proteome</keyword>
<evidence type="ECO:0000313" key="1">
    <source>
        <dbReference type="EMBL" id="MBB3148082.1"/>
    </source>
</evidence>
<dbReference type="RefSeq" id="WP_183663861.1">
    <property type="nucleotide sequence ID" value="NZ_JACHXN010000017.1"/>
</dbReference>
<reference evidence="1 2" key="1">
    <citation type="submission" date="2020-08" db="EMBL/GenBank/DDBJ databases">
        <title>Genomic Encyclopedia of Type Strains, Phase III (KMG-III): the genomes of soil and plant-associated and newly described type strains.</title>
        <authorList>
            <person name="Whitman W."/>
        </authorList>
    </citation>
    <scope>NUCLEOTIDE SEQUENCE [LARGE SCALE GENOMIC DNA]</scope>
    <source>
        <strain evidence="1 2">CECT 7015</strain>
    </source>
</reference>
<organism evidence="1 2">
    <name type="scientific">Phyllobacterium trifolii</name>
    <dbReference type="NCBI Taxonomy" id="300193"/>
    <lineage>
        <taxon>Bacteria</taxon>
        <taxon>Pseudomonadati</taxon>
        <taxon>Pseudomonadota</taxon>
        <taxon>Alphaproteobacteria</taxon>
        <taxon>Hyphomicrobiales</taxon>
        <taxon>Phyllobacteriaceae</taxon>
        <taxon>Phyllobacterium</taxon>
    </lineage>
</organism>
<sequence length="60" mass="6565">MVEPARFIVVMAYDKAKEGSFVPAGACLRGNAAMFKDGYRLVHCIDIRCKLGDHPVPDLA</sequence>
<protein>
    <submittedName>
        <fullName evidence="1">Uncharacterized protein</fullName>
    </submittedName>
</protein>
<evidence type="ECO:0000313" key="2">
    <source>
        <dbReference type="Proteomes" id="UP000554520"/>
    </source>
</evidence>
<proteinExistence type="predicted"/>
<dbReference type="EMBL" id="JACHXN010000017">
    <property type="protein sequence ID" value="MBB3148082.1"/>
    <property type="molecule type" value="Genomic_DNA"/>
</dbReference>
<gene>
    <name evidence="1" type="ORF">FHS21_004525</name>
</gene>
<dbReference type="AlphaFoldDB" id="A0A839UH09"/>